<dbReference type="GO" id="GO:0004865">
    <property type="term" value="F:protein serine/threonine phosphatase inhibitor activity"/>
    <property type="evidence" value="ECO:0007669"/>
    <property type="project" value="UniProtKB-KW"/>
</dbReference>
<dbReference type="Pfam" id="PF10488">
    <property type="entry name" value="PP1c_bdg"/>
    <property type="match status" value="1"/>
</dbReference>
<keyword evidence="1" id="KW-0945">Host-virus interaction</keyword>
<evidence type="ECO:0000313" key="3">
    <source>
        <dbReference type="EMBL" id="CCV02356.1"/>
    </source>
</evidence>
<feature type="domain" description="Protein phosphatase 1 regulatory subunit 15A/B C-terminal" evidence="2">
    <location>
        <begin position="37"/>
        <end position="100"/>
    </location>
</feature>
<dbReference type="GO" id="GO:0060255">
    <property type="term" value="P:regulation of macromolecule metabolic process"/>
    <property type="evidence" value="ECO:0007669"/>
    <property type="project" value="UniProtKB-ARBA"/>
</dbReference>
<dbReference type="GO" id="GO:0034976">
    <property type="term" value="P:response to endoplasmic reticulum stress"/>
    <property type="evidence" value="ECO:0007669"/>
    <property type="project" value="TreeGrafter"/>
</dbReference>
<evidence type="ECO:0000313" key="4">
    <source>
        <dbReference type="Proteomes" id="UP000136450"/>
    </source>
</evidence>
<dbReference type="PANTHER" id="PTHR16489">
    <property type="entry name" value="GH11727P"/>
    <property type="match status" value="1"/>
</dbReference>
<dbReference type="Proteomes" id="UP000136450">
    <property type="component" value="Segment"/>
</dbReference>
<dbReference type="InterPro" id="IPR051254">
    <property type="entry name" value="PPP1R15"/>
</dbReference>
<dbReference type="GeneID" id="18501355"/>
<name>W8W278_9VIRU</name>
<evidence type="ECO:0000259" key="2">
    <source>
        <dbReference type="Pfam" id="PF10488"/>
    </source>
</evidence>
<proteinExistence type="predicted"/>
<dbReference type="PANTHER" id="PTHR16489:SF11">
    <property type="entry name" value="PROTEIN PHOSPHATASE 1 REGULATORY SUBUNIT 15B"/>
    <property type="match status" value="1"/>
</dbReference>
<keyword evidence="1" id="KW-0922">Interferon antiviral system evasion</keyword>
<dbReference type="InterPro" id="IPR019523">
    <property type="entry name" value="Prot_Pase1_reg-su15A/B_C"/>
</dbReference>
<dbReference type="RefSeq" id="YP_009010455.1">
    <property type="nucleotide sequence ID" value="NC_023611.1"/>
</dbReference>
<accession>W8W278</accession>
<keyword evidence="1" id="KW-1126">Modulation of host PP1 activity by virus</keyword>
<keyword evidence="1" id="KW-1090">Inhibition of host innate immune response by virus</keyword>
<keyword evidence="1" id="KW-1114">Inhibition of host interferon signaling pathway by virus</keyword>
<dbReference type="OrthoDB" id="28422at10239"/>
<dbReference type="GO" id="GO:0039606">
    <property type="term" value="P:symbiont-mediated suppression of host translation initiation"/>
    <property type="evidence" value="ECO:0007669"/>
    <property type="project" value="UniProtKB-KW"/>
</dbReference>
<sequence>MENMNIIPFCSLELFTDVIIPQSNLKRFETIGPIISKNSKHKVTFASKPIIIFIEIEDRKGPWETYALDRYRFHRRIKDVESKIGWCLGSNHRKNIFNILCISRPTIEQFKVSRPTIEG</sequence>
<dbReference type="KEGG" id="vg:18501355"/>
<protein>
    <recommendedName>
        <fullName evidence="2">Protein phosphatase 1 regulatory subunit 15A/B C-terminal domain-containing protein</fullName>
    </recommendedName>
</protein>
<keyword evidence="1" id="KW-0899">Viral immunoevasion</keyword>
<reference evidence="3 4" key="1">
    <citation type="submission" date="2013-03" db="EMBL/GenBank/DDBJ databases">
        <title>Genomic and evolutionary features of invertebrate iridoviruse.</title>
        <authorList>
            <person name="Piegu B."/>
            <person name="Guizard S."/>
            <person name="Bideshi D."/>
            <person name="Spears T."/>
            <person name="Federici B."/>
            <person name="Bigot Y."/>
        </authorList>
    </citation>
    <scope>NUCLEOTIDE SEQUENCE [LARGE SCALE GENOMIC DNA]</scope>
</reference>
<dbReference type="GO" id="GO:0080090">
    <property type="term" value="P:regulation of primary metabolic process"/>
    <property type="evidence" value="ECO:0007669"/>
    <property type="project" value="UniProtKB-ARBA"/>
</dbReference>
<gene>
    <name evidence="3" type="primary">161R</name>
    <name evidence="3" type="ORF">IIV30_161R</name>
</gene>
<evidence type="ECO:0000256" key="1">
    <source>
        <dbReference type="ARBA" id="ARBA00023107"/>
    </source>
</evidence>
<organism evidence="3 4">
    <name type="scientific">Invertebrate iridescent virus 30</name>
    <dbReference type="NCBI Taxonomy" id="345585"/>
    <lineage>
        <taxon>Viruses</taxon>
        <taxon>Varidnaviria</taxon>
        <taxon>Bamfordvirae</taxon>
        <taxon>Nucleocytoviricota</taxon>
        <taxon>Megaviricetes</taxon>
        <taxon>Pimascovirales</taxon>
        <taxon>Pimascovirales incertae sedis</taxon>
        <taxon>Iridoviridae</taxon>
        <taxon>Betairidovirinae</taxon>
        <taxon>Chloriridovirus</taxon>
        <taxon>Chloriridovirus simulium1</taxon>
        <taxon>Invertebrate iridescent virus 22</taxon>
    </lineage>
</organism>
<dbReference type="EMBL" id="HF920636">
    <property type="protein sequence ID" value="CCV02356.1"/>
    <property type="molecule type" value="Genomic_DNA"/>
</dbReference>